<evidence type="ECO:0000256" key="1">
    <source>
        <dbReference type="SAM" id="Phobius"/>
    </source>
</evidence>
<keyword evidence="1" id="KW-0472">Membrane</keyword>
<gene>
    <name evidence="2" type="ORF">WQQ_18910</name>
</gene>
<name>I7ZIK2_9GAMM</name>
<dbReference type="EMBL" id="AKGD01000001">
    <property type="protein sequence ID" value="EIT71754.1"/>
    <property type="molecule type" value="Genomic_DNA"/>
</dbReference>
<dbReference type="Proteomes" id="UP000003704">
    <property type="component" value="Unassembled WGS sequence"/>
</dbReference>
<evidence type="ECO:0000313" key="2">
    <source>
        <dbReference type="EMBL" id="EIT71754.1"/>
    </source>
</evidence>
<proteinExistence type="predicted"/>
<evidence type="ECO:0000313" key="3">
    <source>
        <dbReference type="Proteomes" id="UP000003704"/>
    </source>
</evidence>
<keyword evidence="1" id="KW-0812">Transmembrane</keyword>
<comment type="caution">
    <text evidence="2">The sequence shown here is derived from an EMBL/GenBank/DDBJ whole genome shotgun (WGS) entry which is preliminary data.</text>
</comment>
<keyword evidence="3" id="KW-1185">Reference proteome</keyword>
<accession>I7ZIK2</accession>
<organism evidence="2 3">
    <name type="scientific">Hydrocarboniphaga effusa AP103</name>
    <dbReference type="NCBI Taxonomy" id="1172194"/>
    <lineage>
        <taxon>Bacteria</taxon>
        <taxon>Pseudomonadati</taxon>
        <taxon>Pseudomonadota</taxon>
        <taxon>Gammaproteobacteria</taxon>
        <taxon>Nevskiales</taxon>
        <taxon>Nevskiaceae</taxon>
        <taxon>Hydrocarboniphaga</taxon>
    </lineage>
</organism>
<dbReference type="STRING" id="1172194.WQQ_18910"/>
<feature type="transmembrane region" description="Helical" evidence="1">
    <location>
        <begin position="65"/>
        <end position="84"/>
    </location>
</feature>
<dbReference type="RefSeq" id="WP_007184840.1">
    <property type="nucleotide sequence ID" value="NZ_AKGD01000001.1"/>
</dbReference>
<dbReference type="AlphaFoldDB" id="I7ZIK2"/>
<protein>
    <submittedName>
        <fullName evidence="2">Uncharacterized protein</fullName>
    </submittedName>
</protein>
<reference evidence="2 3" key="1">
    <citation type="journal article" date="2012" name="J. Bacteriol.">
        <title>Genome Sequence of n-Alkane-Degrading Hydrocarboniphaga effusa Strain AP103T (ATCC BAA-332T).</title>
        <authorList>
            <person name="Chang H.K."/>
            <person name="Zylstra G.J."/>
            <person name="Chae J.C."/>
        </authorList>
    </citation>
    <scope>NUCLEOTIDE SEQUENCE [LARGE SCALE GENOMIC DNA]</scope>
    <source>
        <strain evidence="2 3">AP103</strain>
    </source>
</reference>
<sequence>MDDDLSLARFCAIAFPILMALVAIGVLLRIKITRRLQPHASNAIDRTVPAEPLSAHDARAMWRRYWWSVAFALALIVVAAIAIFA</sequence>
<feature type="transmembrane region" description="Helical" evidence="1">
    <location>
        <begin position="6"/>
        <end position="28"/>
    </location>
</feature>
<keyword evidence="1" id="KW-1133">Transmembrane helix</keyword>